<keyword evidence="1" id="KW-0812">Transmembrane</keyword>
<dbReference type="Proteomes" id="UP001162131">
    <property type="component" value="Unassembled WGS sequence"/>
</dbReference>
<evidence type="ECO:0000256" key="2">
    <source>
        <dbReference type="SAM" id="SignalP"/>
    </source>
</evidence>
<comment type="caution">
    <text evidence="3">The sequence shown here is derived from an EMBL/GenBank/DDBJ whole genome shotgun (WGS) entry which is preliminary data.</text>
</comment>
<protein>
    <submittedName>
        <fullName evidence="3">Uncharacterized protein</fullName>
    </submittedName>
</protein>
<feature type="transmembrane region" description="Helical" evidence="1">
    <location>
        <begin position="78"/>
        <end position="95"/>
    </location>
</feature>
<evidence type="ECO:0000256" key="1">
    <source>
        <dbReference type="SAM" id="Phobius"/>
    </source>
</evidence>
<dbReference type="AlphaFoldDB" id="A0AAU9J6M4"/>
<proteinExistence type="predicted"/>
<evidence type="ECO:0000313" key="4">
    <source>
        <dbReference type="Proteomes" id="UP001162131"/>
    </source>
</evidence>
<keyword evidence="1" id="KW-0472">Membrane</keyword>
<feature type="transmembrane region" description="Helical" evidence="1">
    <location>
        <begin position="51"/>
        <end position="71"/>
    </location>
</feature>
<sequence>MGTRKLAGKLLLAAILLVLGSRMLTNPEHYTTEWKAGLNHYFSHTSFYPDATTAVRLYGGSILLSTILLLLKFEEVSCILLFLLSLSTWSIYNPFYASEEWIFQMSLSNIGLISALLILMEETWGKIDAMIRRLRLRILNK</sequence>
<feature type="signal peptide" evidence="2">
    <location>
        <begin position="1"/>
        <end position="20"/>
    </location>
</feature>
<keyword evidence="2" id="KW-0732">Signal</keyword>
<name>A0AAU9J6M4_9CILI</name>
<feature type="transmembrane region" description="Helical" evidence="1">
    <location>
        <begin position="101"/>
        <end position="120"/>
    </location>
</feature>
<keyword evidence="4" id="KW-1185">Reference proteome</keyword>
<keyword evidence="1" id="KW-1133">Transmembrane helix</keyword>
<gene>
    <name evidence="3" type="ORF">BSTOLATCC_MIC23411</name>
</gene>
<evidence type="ECO:0000313" key="3">
    <source>
        <dbReference type="EMBL" id="CAG9319202.1"/>
    </source>
</evidence>
<dbReference type="EMBL" id="CAJZBQ010000022">
    <property type="protein sequence ID" value="CAG9319202.1"/>
    <property type="molecule type" value="Genomic_DNA"/>
</dbReference>
<organism evidence="3 4">
    <name type="scientific">Blepharisma stoltei</name>
    <dbReference type="NCBI Taxonomy" id="1481888"/>
    <lineage>
        <taxon>Eukaryota</taxon>
        <taxon>Sar</taxon>
        <taxon>Alveolata</taxon>
        <taxon>Ciliophora</taxon>
        <taxon>Postciliodesmatophora</taxon>
        <taxon>Heterotrichea</taxon>
        <taxon>Heterotrichida</taxon>
        <taxon>Blepharismidae</taxon>
        <taxon>Blepharisma</taxon>
    </lineage>
</organism>
<accession>A0AAU9J6M4</accession>
<feature type="chain" id="PRO_5043358823" evidence="2">
    <location>
        <begin position="21"/>
        <end position="141"/>
    </location>
</feature>
<reference evidence="3" key="1">
    <citation type="submission" date="2021-09" db="EMBL/GenBank/DDBJ databases">
        <authorList>
            <consortium name="AG Swart"/>
            <person name="Singh M."/>
            <person name="Singh A."/>
            <person name="Seah K."/>
            <person name="Emmerich C."/>
        </authorList>
    </citation>
    <scope>NUCLEOTIDE SEQUENCE</scope>
    <source>
        <strain evidence="3">ATCC30299</strain>
    </source>
</reference>